<feature type="compositionally biased region" description="Basic residues" evidence="1">
    <location>
        <begin position="72"/>
        <end position="91"/>
    </location>
</feature>
<organism evidence="2">
    <name type="scientific">uncultured Acidimicrobiales bacterium</name>
    <dbReference type="NCBI Taxonomy" id="310071"/>
    <lineage>
        <taxon>Bacteria</taxon>
        <taxon>Bacillati</taxon>
        <taxon>Actinomycetota</taxon>
        <taxon>Acidimicrobiia</taxon>
        <taxon>Acidimicrobiales</taxon>
        <taxon>environmental samples</taxon>
    </lineage>
</organism>
<reference evidence="2" key="1">
    <citation type="submission" date="2020-02" db="EMBL/GenBank/DDBJ databases">
        <authorList>
            <person name="Meier V. D."/>
        </authorList>
    </citation>
    <scope>NUCLEOTIDE SEQUENCE</scope>
    <source>
        <strain evidence="2">AVDCRST_MAG10</strain>
    </source>
</reference>
<evidence type="ECO:0000313" key="2">
    <source>
        <dbReference type="EMBL" id="CAA9257810.1"/>
    </source>
</evidence>
<feature type="non-terminal residue" evidence="2">
    <location>
        <position position="1"/>
    </location>
</feature>
<feature type="compositionally biased region" description="Basic and acidic residues" evidence="1">
    <location>
        <begin position="14"/>
        <end position="23"/>
    </location>
</feature>
<feature type="compositionally biased region" description="Basic residues" evidence="1">
    <location>
        <begin position="99"/>
        <end position="118"/>
    </location>
</feature>
<evidence type="ECO:0000256" key="1">
    <source>
        <dbReference type="SAM" id="MobiDB-lite"/>
    </source>
</evidence>
<sequence length="163" mass="17649">GTVTEHHHRRREGRRTGRAREGPGDGPPGAVDGGKGRGRRGRARSLRLLCPPRADDGRRRPFRPLPAGCGRRAPRSGTRRVPLRQRTGRPGRVRDRPALRPRSRGLGRAHQAHRRGRRAPALLVWHTQGVHPPGAAASGGGNRADEVARPNARASSAPEAGRV</sequence>
<proteinExistence type="predicted"/>
<feature type="compositionally biased region" description="Basic residues" evidence="1">
    <location>
        <begin position="1"/>
        <end position="13"/>
    </location>
</feature>
<gene>
    <name evidence="2" type="ORF">AVDCRST_MAG10-2586</name>
</gene>
<feature type="region of interest" description="Disordered" evidence="1">
    <location>
        <begin position="1"/>
        <end position="163"/>
    </location>
</feature>
<protein>
    <submittedName>
        <fullName evidence="2">Uncharacterized protein</fullName>
    </submittedName>
</protein>
<dbReference type="AlphaFoldDB" id="A0A6J4IRB4"/>
<feature type="compositionally biased region" description="Basic residues" evidence="1">
    <location>
        <begin position="36"/>
        <end position="45"/>
    </location>
</feature>
<dbReference type="EMBL" id="CADCTB010000159">
    <property type="protein sequence ID" value="CAA9257810.1"/>
    <property type="molecule type" value="Genomic_DNA"/>
</dbReference>
<accession>A0A6J4IRB4</accession>
<feature type="non-terminal residue" evidence="2">
    <location>
        <position position="163"/>
    </location>
</feature>
<name>A0A6J4IRB4_9ACTN</name>